<dbReference type="PANTHER" id="PTHR23004">
    <property type="entry name" value="DOUBLECORTIN DOMAIN CONTAINING 2"/>
    <property type="match status" value="1"/>
</dbReference>
<keyword evidence="2" id="KW-1185">Reference proteome</keyword>
<dbReference type="PANTHER" id="PTHR23004:SF7">
    <property type="entry name" value="DUF924-DOMAIN-CONTAINING PROTEIN"/>
    <property type="match status" value="1"/>
</dbReference>
<dbReference type="Gene3D" id="1.20.58.320">
    <property type="entry name" value="TPR-like"/>
    <property type="match status" value="1"/>
</dbReference>
<dbReference type="InterPro" id="IPR010323">
    <property type="entry name" value="DUF924"/>
</dbReference>
<dbReference type="GeneID" id="54406018"/>
<dbReference type="Pfam" id="PF06041">
    <property type="entry name" value="DUF924"/>
    <property type="match status" value="1"/>
</dbReference>
<sequence>MSTSTLNKTIFTPALYTQVTDLWLQDTPLDGSSVDETVIKRWFAGTPDERLAFDATCKARFGAALHSIGPSNLPNASTAPFLHDLQQHSSDSSAAAWTALSQVILLDQIPRNIFRTDDTLKTVYTHYDALASSLTTTLLSSSRPDLHPQWRASTAHRMWFYLPLMHSEDLAAHDTLKRILDEFDQELATRDGCEASKYMIKQQFKAEQEHREILERFGRYPHRNGALGRESTEEERVFLEGGGATFGVVQKKGST</sequence>
<dbReference type="EMBL" id="ML977500">
    <property type="protein sequence ID" value="KAF2133060.1"/>
    <property type="molecule type" value="Genomic_DNA"/>
</dbReference>
<dbReference type="Proteomes" id="UP000799771">
    <property type="component" value="Unassembled WGS sequence"/>
</dbReference>
<proteinExistence type="predicted"/>
<reference evidence="1" key="1">
    <citation type="journal article" date="2020" name="Stud. Mycol.">
        <title>101 Dothideomycetes genomes: a test case for predicting lifestyles and emergence of pathogens.</title>
        <authorList>
            <person name="Haridas S."/>
            <person name="Albert R."/>
            <person name="Binder M."/>
            <person name="Bloem J."/>
            <person name="Labutti K."/>
            <person name="Salamov A."/>
            <person name="Andreopoulos B."/>
            <person name="Baker S."/>
            <person name="Barry K."/>
            <person name="Bills G."/>
            <person name="Bluhm B."/>
            <person name="Cannon C."/>
            <person name="Castanera R."/>
            <person name="Culley D."/>
            <person name="Daum C."/>
            <person name="Ezra D."/>
            <person name="Gonzalez J."/>
            <person name="Henrissat B."/>
            <person name="Kuo A."/>
            <person name="Liang C."/>
            <person name="Lipzen A."/>
            <person name="Lutzoni F."/>
            <person name="Magnuson J."/>
            <person name="Mondo S."/>
            <person name="Nolan M."/>
            <person name="Ohm R."/>
            <person name="Pangilinan J."/>
            <person name="Park H.-J."/>
            <person name="Ramirez L."/>
            <person name="Alfaro M."/>
            <person name="Sun H."/>
            <person name="Tritt A."/>
            <person name="Yoshinaga Y."/>
            <person name="Zwiers L.-H."/>
            <person name="Turgeon B."/>
            <person name="Goodwin S."/>
            <person name="Spatafora J."/>
            <person name="Crous P."/>
            <person name="Grigoriev I."/>
        </authorList>
    </citation>
    <scope>NUCLEOTIDE SEQUENCE</scope>
    <source>
        <strain evidence="1">CBS 119687</strain>
    </source>
</reference>
<protein>
    <submittedName>
        <fullName evidence="1">DUF924-domain-containing protein</fullName>
    </submittedName>
</protein>
<dbReference type="RefSeq" id="XP_033527447.1">
    <property type="nucleotide sequence ID" value="XM_033665586.1"/>
</dbReference>
<evidence type="ECO:0000313" key="1">
    <source>
        <dbReference type="EMBL" id="KAF2133060.1"/>
    </source>
</evidence>
<dbReference type="Gene3D" id="1.25.40.10">
    <property type="entry name" value="Tetratricopeptide repeat domain"/>
    <property type="match status" value="1"/>
</dbReference>
<gene>
    <name evidence="1" type="ORF">P153DRAFT_333956</name>
</gene>
<evidence type="ECO:0000313" key="2">
    <source>
        <dbReference type="Proteomes" id="UP000799771"/>
    </source>
</evidence>
<dbReference type="SUPFAM" id="SSF48452">
    <property type="entry name" value="TPR-like"/>
    <property type="match status" value="1"/>
</dbReference>
<accession>A0A6A6AMP6</accession>
<dbReference type="AlphaFoldDB" id="A0A6A6AMP6"/>
<organism evidence="1 2">
    <name type="scientific">Dothidotthia symphoricarpi CBS 119687</name>
    <dbReference type="NCBI Taxonomy" id="1392245"/>
    <lineage>
        <taxon>Eukaryota</taxon>
        <taxon>Fungi</taxon>
        <taxon>Dikarya</taxon>
        <taxon>Ascomycota</taxon>
        <taxon>Pezizomycotina</taxon>
        <taxon>Dothideomycetes</taxon>
        <taxon>Pleosporomycetidae</taxon>
        <taxon>Pleosporales</taxon>
        <taxon>Dothidotthiaceae</taxon>
        <taxon>Dothidotthia</taxon>
    </lineage>
</organism>
<dbReference type="InterPro" id="IPR011990">
    <property type="entry name" value="TPR-like_helical_dom_sf"/>
</dbReference>
<dbReference type="OrthoDB" id="414698at2759"/>
<name>A0A6A6AMP6_9PLEO</name>